<proteinExistence type="predicted"/>
<protein>
    <submittedName>
        <fullName evidence="1">Uncharacterized protein</fullName>
    </submittedName>
</protein>
<accession>A0A8S5QUZ2</accession>
<reference evidence="1" key="1">
    <citation type="journal article" date="2021" name="Proc. Natl. Acad. Sci. U.S.A.">
        <title>A Catalog of Tens of Thousands of Viruses from Human Metagenomes Reveals Hidden Associations with Chronic Diseases.</title>
        <authorList>
            <person name="Tisza M.J."/>
            <person name="Buck C.B."/>
        </authorList>
    </citation>
    <scope>NUCLEOTIDE SEQUENCE</scope>
    <source>
        <strain evidence="1">CtfRs3</strain>
    </source>
</reference>
<organism evidence="1">
    <name type="scientific">Phage sp. ctfRs3</name>
    <dbReference type="NCBI Taxonomy" id="2826751"/>
    <lineage>
        <taxon>Viruses</taxon>
    </lineage>
</organism>
<name>A0A8S5QUZ2_9VIRU</name>
<dbReference type="EMBL" id="BK015736">
    <property type="protein sequence ID" value="DAE22675.1"/>
    <property type="molecule type" value="Genomic_DNA"/>
</dbReference>
<evidence type="ECO:0000313" key="1">
    <source>
        <dbReference type="EMBL" id="DAE22675.1"/>
    </source>
</evidence>
<sequence length="138" mass="16350">MERLNIPLHTTFYCFIKLLVNHAFTSFKPFHLFHISQAYIYNSALSCIIRVRKISRLRSLRDGCFNCCRSMLSAHTLSILFFYPIVINPDTERLHAILFSIESASIFRRNIRRENVHRHSPFAKKVYKTPCKLERTMI</sequence>